<dbReference type="Proteomes" id="UP000637061">
    <property type="component" value="Unassembled WGS sequence"/>
</dbReference>
<evidence type="ECO:0000313" key="2">
    <source>
        <dbReference type="Proteomes" id="UP000637061"/>
    </source>
</evidence>
<comment type="caution">
    <text evidence="1">The sequence shown here is derived from an EMBL/GenBank/DDBJ whole genome shotgun (WGS) entry which is preliminary data.</text>
</comment>
<gene>
    <name evidence="1" type="ORF">JEU22_00235</name>
</gene>
<dbReference type="RefSeq" id="WP_198745980.1">
    <property type="nucleotide sequence ID" value="NZ_JAEHTE010000001.1"/>
</dbReference>
<protein>
    <submittedName>
        <fullName evidence="1">Uncharacterized protein</fullName>
    </submittedName>
</protein>
<accession>A0A8I1EAH8</accession>
<evidence type="ECO:0000313" key="1">
    <source>
        <dbReference type="EMBL" id="MBI6882357.1"/>
    </source>
</evidence>
<dbReference type="EMBL" id="JAEHTE010000001">
    <property type="protein sequence ID" value="MBI6882357.1"/>
    <property type="molecule type" value="Genomic_DNA"/>
</dbReference>
<sequence length="358" mass="40207">MKFIPRDHKIARLWVEACSSSLSIEKQEAASMYANLCGFKTWDAIIQAIGKARPSPVDEECDSDVVAERKAFYQEILVNVFTMNPLYATYLVDTLSPSSGKVPKRFSFDHESMHDDLREGVMPLIPPGMTMETLREGMESFIEMLADKIPSLEGIDTTNLMERMRISGPIDPADYYNFCSTMGWEIIEESCAEEYEHGKPLFCLNSSFGDVLVYANSLSKVPGDHDDEMAEHLHELVLDDARQGTDFPAVILFAGKFMTKDYRGKKFTCGGSLYKDGEWYDFLVNRDMDTVDKLFEAAEADVDLNNPDERYADDKNIAIGSFLAVSYGLSSLKEVFSHRIMTVGSPSGWGAVMLGEKR</sequence>
<name>A0A8I1EAH8_PSEPU</name>
<proteinExistence type="predicted"/>
<reference evidence="1" key="1">
    <citation type="submission" date="2020-12" db="EMBL/GenBank/DDBJ databases">
        <title>Enhanced detection system for hospital associated transmission using whole genome sequencing surveillance.</title>
        <authorList>
            <person name="Harrison L.H."/>
            <person name="Van Tyne D."/>
            <person name="Marsh J.W."/>
            <person name="Griffith M.P."/>
            <person name="Snyder D.J."/>
            <person name="Cooper V.S."/>
            <person name="Mustapha M."/>
        </authorList>
    </citation>
    <scope>NUCLEOTIDE SEQUENCE</scope>
    <source>
        <strain evidence="1">PSB00042</strain>
    </source>
</reference>
<organism evidence="1 2">
    <name type="scientific">Pseudomonas putida</name>
    <name type="common">Arthrobacter siderocapsulatus</name>
    <dbReference type="NCBI Taxonomy" id="303"/>
    <lineage>
        <taxon>Bacteria</taxon>
        <taxon>Pseudomonadati</taxon>
        <taxon>Pseudomonadota</taxon>
        <taxon>Gammaproteobacteria</taxon>
        <taxon>Pseudomonadales</taxon>
        <taxon>Pseudomonadaceae</taxon>
        <taxon>Pseudomonas</taxon>
    </lineage>
</organism>
<dbReference type="AlphaFoldDB" id="A0A8I1EAH8"/>